<feature type="domain" description="Soluble ligand binding" evidence="17">
    <location>
        <begin position="787"/>
        <end position="837"/>
    </location>
</feature>
<dbReference type="GO" id="GO:0015159">
    <property type="term" value="F:polysaccharide transmembrane transporter activity"/>
    <property type="evidence" value="ECO:0007669"/>
    <property type="project" value="InterPro"/>
</dbReference>
<protein>
    <submittedName>
        <fullName evidence="19">OtnA protein</fullName>
    </submittedName>
</protein>
<evidence type="ECO:0000256" key="1">
    <source>
        <dbReference type="ARBA" id="ARBA00004571"/>
    </source>
</evidence>
<dbReference type="SUPFAM" id="SSF142984">
    <property type="entry name" value="Nqo1 middle domain-like"/>
    <property type="match status" value="1"/>
</dbReference>
<evidence type="ECO:0000256" key="6">
    <source>
        <dbReference type="ARBA" id="ARBA00022692"/>
    </source>
</evidence>
<evidence type="ECO:0000256" key="10">
    <source>
        <dbReference type="ARBA" id="ARBA00023114"/>
    </source>
</evidence>
<dbReference type="GO" id="GO:0009279">
    <property type="term" value="C:cell outer membrane"/>
    <property type="evidence" value="ECO:0007669"/>
    <property type="project" value="UniProtKB-SubCell"/>
</dbReference>
<dbReference type="InterPro" id="IPR049712">
    <property type="entry name" value="Poly_export"/>
</dbReference>
<dbReference type="RefSeq" id="WP_025792525.1">
    <property type="nucleotide sequence ID" value="NZ_CANUIC010000002.1"/>
</dbReference>
<comment type="subcellular location">
    <subcellularLocation>
        <location evidence="1">Cell outer membrane</location>
        <topology evidence="1">Multi-pass membrane protein</topology>
    </subcellularLocation>
</comment>
<reference evidence="19" key="1">
    <citation type="journal article" date="2019" name="Int. J. Food Microbiol.">
        <title>Developing a novel molecular serotyping system based on capsular polysaccharide synthesis gene clusters of Vibrio parahaemolyticus.</title>
        <authorList>
            <person name="Pang Y."/>
            <person name="Guo X."/>
            <person name="Tian X."/>
            <person name="Liu F."/>
            <person name="Wang L."/>
            <person name="Wu J."/>
            <person name="Zhang S."/>
            <person name="Li S."/>
            <person name="Liu B."/>
        </authorList>
    </citation>
    <scope>NUCLEOTIDE SEQUENCE</scope>
    <source>
        <strain evidence="19">G2943</strain>
    </source>
</reference>
<name>A0A5P4S6D9_VIBPH</name>
<keyword evidence="8" id="KW-0625">Polysaccharide transport</keyword>
<dbReference type="InterPro" id="IPR003715">
    <property type="entry name" value="Poly_export_N"/>
</dbReference>
<dbReference type="GO" id="GO:0015288">
    <property type="term" value="F:porin activity"/>
    <property type="evidence" value="ECO:0007669"/>
    <property type="project" value="UniProtKB-KW"/>
</dbReference>
<evidence type="ECO:0000256" key="14">
    <source>
        <dbReference type="ARBA" id="ARBA00023288"/>
    </source>
</evidence>
<evidence type="ECO:0000256" key="2">
    <source>
        <dbReference type="ARBA" id="ARBA00009450"/>
    </source>
</evidence>
<dbReference type="Pfam" id="PF10531">
    <property type="entry name" value="SLBB"/>
    <property type="match status" value="4"/>
</dbReference>
<dbReference type="Pfam" id="PF22461">
    <property type="entry name" value="SLBB_2"/>
    <property type="match status" value="1"/>
</dbReference>
<gene>
    <name evidence="19" type="primary">wbfF</name>
</gene>
<keyword evidence="14" id="KW-0449">Lipoprotein</keyword>
<feature type="domain" description="Soluble ligand binding" evidence="17">
    <location>
        <begin position="281"/>
        <end position="325"/>
    </location>
</feature>
<keyword evidence="11" id="KW-0472">Membrane</keyword>
<dbReference type="PANTHER" id="PTHR33619:SF3">
    <property type="entry name" value="POLYSACCHARIDE EXPORT PROTEIN GFCE-RELATED"/>
    <property type="match status" value="1"/>
</dbReference>
<feature type="chain" id="PRO_5024442515" evidence="15">
    <location>
        <begin position="24"/>
        <end position="890"/>
    </location>
</feature>
<evidence type="ECO:0000256" key="7">
    <source>
        <dbReference type="ARBA" id="ARBA00022729"/>
    </source>
</evidence>
<dbReference type="Gene3D" id="3.10.560.10">
    <property type="entry name" value="Outer membrane lipoprotein wza domain like"/>
    <property type="match status" value="6"/>
</dbReference>
<dbReference type="Gene3D" id="3.30.1950.10">
    <property type="entry name" value="wza like domain"/>
    <property type="match status" value="1"/>
</dbReference>
<evidence type="ECO:0000256" key="15">
    <source>
        <dbReference type="SAM" id="SignalP"/>
    </source>
</evidence>
<keyword evidence="13" id="KW-0998">Cell outer membrane</keyword>
<feature type="signal peptide" evidence="15">
    <location>
        <begin position="1"/>
        <end position="23"/>
    </location>
</feature>
<keyword evidence="5" id="KW-0762">Sugar transport</keyword>
<evidence type="ECO:0000256" key="12">
    <source>
        <dbReference type="ARBA" id="ARBA00023139"/>
    </source>
</evidence>
<dbReference type="InterPro" id="IPR054765">
    <property type="entry name" value="SLBB_dom"/>
</dbReference>
<feature type="domain" description="Soluble ligand binding" evidence="17">
    <location>
        <begin position="557"/>
        <end position="597"/>
    </location>
</feature>
<keyword evidence="4" id="KW-1134">Transmembrane beta strand</keyword>
<evidence type="ECO:0000256" key="5">
    <source>
        <dbReference type="ARBA" id="ARBA00022597"/>
    </source>
</evidence>
<feature type="domain" description="Soluble ligand binding" evidence="17">
    <location>
        <begin position="652"/>
        <end position="688"/>
    </location>
</feature>
<evidence type="ECO:0000259" key="17">
    <source>
        <dbReference type="Pfam" id="PF10531"/>
    </source>
</evidence>
<evidence type="ECO:0000256" key="3">
    <source>
        <dbReference type="ARBA" id="ARBA00022448"/>
    </source>
</evidence>
<feature type="domain" description="Polysaccharide export protein N-terminal" evidence="16">
    <location>
        <begin position="116"/>
        <end position="180"/>
    </location>
</feature>
<dbReference type="EMBL" id="MK463650">
    <property type="protein sequence ID" value="QFC18004.1"/>
    <property type="molecule type" value="Genomic_DNA"/>
</dbReference>
<keyword evidence="6" id="KW-0812">Transmembrane</keyword>
<evidence type="ECO:0000256" key="8">
    <source>
        <dbReference type="ARBA" id="ARBA00023047"/>
    </source>
</evidence>
<evidence type="ECO:0000313" key="19">
    <source>
        <dbReference type="EMBL" id="QFC18004.1"/>
    </source>
</evidence>
<evidence type="ECO:0000259" key="18">
    <source>
        <dbReference type="Pfam" id="PF22461"/>
    </source>
</evidence>
<evidence type="ECO:0000256" key="11">
    <source>
        <dbReference type="ARBA" id="ARBA00023136"/>
    </source>
</evidence>
<dbReference type="PANTHER" id="PTHR33619">
    <property type="entry name" value="POLYSACCHARIDE EXPORT PROTEIN GFCE-RELATED"/>
    <property type="match status" value="1"/>
</dbReference>
<evidence type="ECO:0000256" key="13">
    <source>
        <dbReference type="ARBA" id="ARBA00023237"/>
    </source>
</evidence>
<evidence type="ECO:0000256" key="9">
    <source>
        <dbReference type="ARBA" id="ARBA00023065"/>
    </source>
</evidence>
<dbReference type="GO" id="GO:0046930">
    <property type="term" value="C:pore complex"/>
    <property type="evidence" value="ECO:0007669"/>
    <property type="project" value="UniProtKB-KW"/>
</dbReference>
<evidence type="ECO:0000259" key="16">
    <source>
        <dbReference type="Pfam" id="PF02563"/>
    </source>
</evidence>
<dbReference type="AlphaFoldDB" id="A0A5P4S6D9"/>
<keyword evidence="9" id="KW-0406">Ion transport</keyword>
<dbReference type="InterPro" id="IPR019554">
    <property type="entry name" value="Soluble_ligand-bd"/>
</dbReference>
<keyword evidence="10" id="KW-0626">Porin</keyword>
<evidence type="ECO:0000256" key="4">
    <source>
        <dbReference type="ARBA" id="ARBA00022452"/>
    </source>
</evidence>
<keyword evidence="7 15" id="KW-0732">Signal</keyword>
<keyword evidence="12" id="KW-0564">Palmitate</keyword>
<dbReference type="Pfam" id="PF02563">
    <property type="entry name" value="Poly_export"/>
    <property type="match status" value="1"/>
</dbReference>
<accession>A0A5P4S6D9</accession>
<dbReference type="GO" id="GO:0006811">
    <property type="term" value="P:monoatomic ion transport"/>
    <property type="evidence" value="ECO:0007669"/>
    <property type="project" value="UniProtKB-KW"/>
</dbReference>
<comment type="similarity">
    <text evidence="2">Belongs to the BexD/CtrA/VexA family.</text>
</comment>
<organism evidence="19">
    <name type="scientific">Vibrio parahaemolyticus</name>
    <dbReference type="NCBI Taxonomy" id="670"/>
    <lineage>
        <taxon>Bacteria</taxon>
        <taxon>Pseudomonadati</taxon>
        <taxon>Pseudomonadota</taxon>
        <taxon>Gammaproteobacteria</taxon>
        <taxon>Vibrionales</taxon>
        <taxon>Vibrionaceae</taxon>
        <taxon>Vibrio</taxon>
    </lineage>
</organism>
<keyword evidence="3" id="KW-0813">Transport</keyword>
<proteinExistence type="inferred from homology"/>
<feature type="domain" description="SLBB" evidence="18">
    <location>
        <begin position="197"/>
        <end position="274"/>
    </location>
</feature>
<sequence length="890" mass="98219">MLKGYFSIGACILASLFAPLTNAQTPTPEQIQMFQNLPADQQQALASKYGISIPSGASSQPSSYQNPQVIEQRPVASSATEAKVNDAEKDEQGLKRFGLDLFAGSPTTFAPISDVPVPADYTVGAGDEIVIQLFGKENTTHRLRVNRAGIINFPSLGPVQVAGMTFSDVRDSLNQRVKEQMIGVRSDISLGEMRTMQVFVMGDAYKPGAYTVSALTTISQAIYYSGGFSESGALRNVQLKRNGQVIRKLDMYDLLLKGDARNDIRLLPGDVVFIGALGNTISIDGEVNRPAIYEIKPGETYKQAIQMAGGFTANAYSDKIEVKRYAEKGARDALTLNFSQSHDQQTKVKDGDAVNVLKKNEELTRYVQIEGDVRHPGFIEWKSGLRIADLFQSVDTSFNSTADVSYAVVVREINPQRDIEVYQVNLANAILSPTSKDNLKLNSRDRVLVFNRFNNEDLDTLADQETVTKAKTLEQAQLQAQQEQLKEQEAMSSSVAVSSATPLEKDSKQPKIVFRGKEITKDDFEALKQNTRRTLLAPVLLQLQQQSRLGLAPQIAEVFGEVKHPGRYPITPRMTISTLIEAAGGLTYNAFTINAELARTVINSKDERASIDVERIDLRQAIQGSTVADAIIVGRDRLNILEKPNVKLQSTVTLQGEVRFPGTYTVRQGETLGELLERAGGLTEFAHPQGAIFTREALRLQEQKLLNQYAADMRAETAKKTFRADSNMGSVISDPDKTLKFVEEASRSKALGRMVVQLNRILKDERSADFMLEDGDFLFVPTFRNTVSIMGEVQVPITYLLDNKLDVDDYLNKAGGAKKQADEDRIFVVRADGSVYKPTSGYWFGNNHEELKAGDTIVVPIDTDYRDALSTWTAATQILYQTGVAINALK</sequence>